<feature type="repeat" description="TPR" evidence="5">
    <location>
        <begin position="619"/>
        <end position="652"/>
    </location>
</feature>
<evidence type="ECO:0000256" key="6">
    <source>
        <dbReference type="PROSITE-ProRule" id="PRU10141"/>
    </source>
</evidence>
<dbReference type="InterPro" id="IPR008271">
    <property type="entry name" value="Ser/Thr_kinase_AS"/>
</dbReference>
<evidence type="ECO:0000256" key="3">
    <source>
        <dbReference type="ARBA" id="ARBA00022777"/>
    </source>
</evidence>
<dbReference type="InterPro" id="IPR011990">
    <property type="entry name" value="TPR-like_helical_dom_sf"/>
</dbReference>
<dbReference type="InterPro" id="IPR000719">
    <property type="entry name" value="Prot_kinase_dom"/>
</dbReference>
<keyword evidence="4 6" id="KW-0067">ATP-binding</keyword>
<proteinExistence type="predicted"/>
<feature type="domain" description="Protein kinase" evidence="7">
    <location>
        <begin position="75"/>
        <end position="325"/>
    </location>
</feature>
<dbReference type="Pfam" id="PF13424">
    <property type="entry name" value="TPR_12"/>
    <property type="match status" value="2"/>
</dbReference>
<dbReference type="Gene3D" id="3.30.200.20">
    <property type="entry name" value="Phosphorylase Kinase, domain 1"/>
    <property type="match status" value="1"/>
</dbReference>
<evidence type="ECO:0000313" key="8">
    <source>
        <dbReference type="EMBL" id="WXB01812.1"/>
    </source>
</evidence>
<dbReference type="RefSeq" id="WP_394831431.1">
    <property type="nucleotide sequence ID" value="NZ_CP089929.1"/>
</dbReference>
<dbReference type="PROSITE" id="PS50005">
    <property type="entry name" value="TPR"/>
    <property type="match status" value="1"/>
</dbReference>
<evidence type="ECO:0000259" key="7">
    <source>
        <dbReference type="PROSITE" id="PS50011"/>
    </source>
</evidence>
<dbReference type="CDD" id="cd14014">
    <property type="entry name" value="STKc_PknB_like"/>
    <property type="match status" value="1"/>
</dbReference>
<dbReference type="Pfam" id="PF13490">
    <property type="entry name" value="zf-HC2"/>
    <property type="match status" value="1"/>
</dbReference>
<keyword evidence="9" id="KW-1185">Reference proteome</keyword>
<name>A0ABZ2KZQ9_9BACT</name>
<gene>
    <name evidence="8" type="ORF">LVJ94_33455</name>
</gene>
<reference evidence="8" key="1">
    <citation type="submission" date="2021-12" db="EMBL/GenBank/DDBJ databases">
        <title>Discovery of the Pendulisporaceae a myxobacterial family with distinct sporulation behavior and unique specialized metabolism.</title>
        <authorList>
            <person name="Garcia R."/>
            <person name="Popoff A."/>
            <person name="Bader C.D."/>
            <person name="Loehr J."/>
            <person name="Walesch S."/>
            <person name="Walt C."/>
            <person name="Boldt J."/>
            <person name="Bunk B."/>
            <person name="Haeckl F.J.F.P.J."/>
            <person name="Gunesch A.P."/>
            <person name="Birkelbach J."/>
            <person name="Nuebel U."/>
            <person name="Pietschmann T."/>
            <person name="Bach T."/>
            <person name="Mueller R."/>
        </authorList>
    </citation>
    <scope>NUCLEOTIDE SEQUENCE</scope>
    <source>
        <strain evidence="8">MSr11367</strain>
    </source>
</reference>
<keyword evidence="3" id="KW-0418">Kinase</keyword>
<dbReference type="PANTHER" id="PTHR43289:SF6">
    <property type="entry name" value="SERINE_THREONINE-PROTEIN KINASE NEKL-3"/>
    <property type="match status" value="1"/>
</dbReference>
<dbReference type="InterPro" id="IPR041916">
    <property type="entry name" value="Anti_sigma_zinc_sf"/>
</dbReference>
<dbReference type="Gene3D" id="1.10.10.1320">
    <property type="entry name" value="Anti-sigma factor, zinc-finger domain"/>
    <property type="match status" value="1"/>
</dbReference>
<evidence type="ECO:0000313" key="9">
    <source>
        <dbReference type="Proteomes" id="UP001374803"/>
    </source>
</evidence>
<keyword evidence="2 6" id="KW-0547">Nucleotide-binding</keyword>
<dbReference type="InterPro" id="IPR011009">
    <property type="entry name" value="Kinase-like_dom_sf"/>
</dbReference>
<dbReference type="Gene3D" id="1.25.40.10">
    <property type="entry name" value="Tetratricopeptide repeat domain"/>
    <property type="match status" value="3"/>
</dbReference>
<dbReference type="EMBL" id="CP089983">
    <property type="protein sequence ID" value="WXB01812.1"/>
    <property type="molecule type" value="Genomic_DNA"/>
</dbReference>
<dbReference type="Pfam" id="PF00069">
    <property type="entry name" value="Pkinase"/>
    <property type="match status" value="1"/>
</dbReference>
<evidence type="ECO:0000256" key="1">
    <source>
        <dbReference type="ARBA" id="ARBA00022679"/>
    </source>
</evidence>
<dbReference type="Proteomes" id="UP001374803">
    <property type="component" value="Chromosome"/>
</dbReference>
<dbReference type="InterPro" id="IPR019734">
    <property type="entry name" value="TPR_rpt"/>
</dbReference>
<keyword evidence="5" id="KW-0802">TPR repeat</keyword>
<dbReference type="InterPro" id="IPR027383">
    <property type="entry name" value="Znf_put"/>
</dbReference>
<evidence type="ECO:0000256" key="2">
    <source>
        <dbReference type="ARBA" id="ARBA00022741"/>
    </source>
</evidence>
<keyword evidence="1" id="KW-0808">Transferase</keyword>
<dbReference type="SUPFAM" id="SSF48452">
    <property type="entry name" value="TPR-like"/>
    <property type="match status" value="3"/>
</dbReference>
<dbReference type="PROSITE" id="PS50011">
    <property type="entry name" value="PROTEIN_KINASE_DOM"/>
    <property type="match status" value="1"/>
</dbReference>
<accession>A0ABZ2KZQ9</accession>
<dbReference type="Gene3D" id="1.10.510.10">
    <property type="entry name" value="Transferase(Phosphotransferase) domain 1"/>
    <property type="match status" value="1"/>
</dbReference>
<feature type="binding site" evidence="6">
    <location>
        <position position="104"/>
    </location>
    <ligand>
        <name>ATP</name>
        <dbReference type="ChEBI" id="CHEBI:30616"/>
    </ligand>
</feature>
<protein>
    <submittedName>
        <fullName evidence="8">Tetratricopeptide repeat protein</fullName>
    </submittedName>
</protein>
<dbReference type="PANTHER" id="PTHR43289">
    <property type="entry name" value="MITOGEN-ACTIVATED PROTEIN KINASE KINASE KINASE 20-RELATED"/>
    <property type="match status" value="1"/>
</dbReference>
<dbReference type="SUPFAM" id="SSF56112">
    <property type="entry name" value="Protein kinase-like (PK-like)"/>
    <property type="match status" value="1"/>
</dbReference>
<organism evidence="8 9">
    <name type="scientific">Pendulispora rubella</name>
    <dbReference type="NCBI Taxonomy" id="2741070"/>
    <lineage>
        <taxon>Bacteria</taxon>
        <taxon>Pseudomonadati</taxon>
        <taxon>Myxococcota</taxon>
        <taxon>Myxococcia</taxon>
        <taxon>Myxococcales</taxon>
        <taxon>Sorangiineae</taxon>
        <taxon>Pendulisporaceae</taxon>
        <taxon>Pendulispora</taxon>
    </lineage>
</organism>
<evidence type="ECO:0000256" key="4">
    <source>
        <dbReference type="ARBA" id="ARBA00022840"/>
    </source>
</evidence>
<dbReference type="PROSITE" id="PS00108">
    <property type="entry name" value="PROTEIN_KINASE_ST"/>
    <property type="match status" value="1"/>
</dbReference>
<dbReference type="InterPro" id="IPR017441">
    <property type="entry name" value="Protein_kinase_ATP_BS"/>
</dbReference>
<dbReference type="SMART" id="SM00028">
    <property type="entry name" value="TPR"/>
    <property type="match status" value="4"/>
</dbReference>
<dbReference type="PROSITE" id="PS00107">
    <property type="entry name" value="PROTEIN_KINASE_ATP"/>
    <property type="match status" value="1"/>
</dbReference>
<evidence type="ECO:0000256" key="5">
    <source>
        <dbReference type="PROSITE-ProRule" id="PRU00339"/>
    </source>
</evidence>
<sequence>MSAECIDANTVTMWFDGELAPEERVSVQDHIDACDACRSLFGELGRVAADTADMAGVLVRPPRAPITVGQRIDRYAVLEWLGEGGMGVVYGAYDPKLERRVAIKLLRAETERDEDATRLLREAQSLARVSHPNVIAVYDAGEHEGHIFIAMEHVRGGTMAEWLRRDKPPWRTILARYIDAARGLAAVHAAGIVHRDFKPNNVLFGDDGRVRVTDFGLARMATPEGELAPTMERSWLGTPAYVSPEQRDRHAVDARSDQYSFCVALHEALYGELPAMGKGESSGSKVPARIRHVLARGLSTDPETRFESMDALIAELSRDRRAQWLRIGSVLAAVAGVTFGAVAYSRAHHAAPAPCAGAERKLAGVWDDARKQTIRAAFLAGGRSYAGDAWNETERALDAYTARWVASHTETCEATRVHGDQSEALMDLRIACLDARAHEVKALTDLFTSGNAKSIERAVPAVAALSSVAGCSETDALRVRVPGPSDPAKRGELEGLSTQVDQAVALARADDVPAAEKAARPLVDLVRAAGDRSLESKVHYILGRAHSGKGEWAQAEAAYFEALFAAEAALDEPEKARALVGLVWVISHQYQRPAADAERPGKLAAAILERMPKELDLRASLENNLANVQEREGRFKEALAGYERALALREADTPDGYRVGLALMNAAIPLAELDQGEKALEYQRRGIEIYERRLGPHHPLLGIALSNVAISERTIRRYDDGVAHARRARDIALDLYGPEHRQVSRSGAILADLLGDLGRYPEALMEAQNALAVFERLYPNERETVQAMNTLSSIYHSMGRYAEAVDVALRAQALCERLGNPVHHTSDMLSILGGSYLGLKQPRKAVELLERSLKIRLESRPQDDQLAQTRMLLARALWDANTDRPRAIELAVKVRDVYASLAHYEKERDEAIAWLASHPAPASR</sequence>